<keyword evidence="2" id="KW-0732">Signal</keyword>
<organism evidence="3 4">
    <name type="scientific">Spodoptera litura</name>
    <name type="common">Asian cotton leafworm</name>
    <dbReference type="NCBI Taxonomy" id="69820"/>
    <lineage>
        <taxon>Eukaryota</taxon>
        <taxon>Metazoa</taxon>
        <taxon>Ecdysozoa</taxon>
        <taxon>Arthropoda</taxon>
        <taxon>Hexapoda</taxon>
        <taxon>Insecta</taxon>
        <taxon>Pterygota</taxon>
        <taxon>Neoptera</taxon>
        <taxon>Endopterygota</taxon>
        <taxon>Lepidoptera</taxon>
        <taxon>Glossata</taxon>
        <taxon>Ditrysia</taxon>
        <taxon>Noctuoidea</taxon>
        <taxon>Noctuidae</taxon>
        <taxon>Amphipyrinae</taxon>
        <taxon>Spodoptera</taxon>
    </lineage>
</organism>
<dbReference type="AlphaFoldDB" id="A0A9J7ECW3"/>
<dbReference type="RefSeq" id="XP_022826332.1">
    <property type="nucleotide sequence ID" value="XM_022970564.1"/>
</dbReference>
<reference evidence="4" key="1">
    <citation type="submission" date="2025-08" db="UniProtKB">
        <authorList>
            <consortium name="RefSeq"/>
        </authorList>
    </citation>
    <scope>IDENTIFICATION</scope>
    <source>
        <strain evidence="4">Ishihara</strain>
        <tissue evidence="4">Whole body</tissue>
    </source>
</reference>
<sequence length="305" mass="35233">MLRHRAFVLLTLFNLAIQISAEQTIYSDGWIPMSHNDIYEQIRRGTITTTQYPVYLSTKTLDDFDNNLNVEQRSIKQKENNVFKDISAMSKEPEQNNIKTDKFDQTTVYTTENIRKAKKVWDPNIDTRVDNVLALPEVDSKPNVSTEKTFDVITAATSNTYEVTERVDTSPAEDSYTTESAGYQYNPPTDENQNLTSTFYRILSKYNIKTEDKLPNYELSLQRKVQNPARDTNRVLIPYRYNSLNHLPADPLLAVFLSNYGFYLPSLYGIKANYNNLYGYLASNNIHNNKPFGLYKVFSDTDSWN</sequence>
<evidence type="ECO:0000313" key="4">
    <source>
        <dbReference type="RefSeq" id="XP_022826332.1"/>
    </source>
</evidence>
<accession>A0A9J7ECW3</accession>
<keyword evidence="3" id="KW-1185">Reference proteome</keyword>
<dbReference type="Proteomes" id="UP000301870">
    <property type="component" value="Chromosome 22"/>
</dbReference>
<evidence type="ECO:0000313" key="3">
    <source>
        <dbReference type="Proteomes" id="UP000301870"/>
    </source>
</evidence>
<feature type="compositionally biased region" description="Polar residues" evidence="1">
    <location>
        <begin position="175"/>
        <end position="190"/>
    </location>
</feature>
<dbReference type="GeneID" id="111356266"/>
<feature type="signal peptide" evidence="2">
    <location>
        <begin position="1"/>
        <end position="21"/>
    </location>
</feature>
<gene>
    <name evidence="4" type="primary">LOC111356266</name>
</gene>
<protein>
    <submittedName>
        <fullName evidence="4">Uncharacterized protein LOC111356266</fullName>
    </submittedName>
</protein>
<feature type="chain" id="PRO_5039942219" evidence="2">
    <location>
        <begin position="22"/>
        <end position="305"/>
    </location>
</feature>
<dbReference type="OrthoDB" id="6677240at2759"/>
<feature type="region of interest" description="Disordered" evidence="1">
    <location>
        <begin position="166"/>
        <end position="190"/>
    </location>
</feature>
<evidence type="ECO:0000256" key="2">
    <source>
        <dbReference type="SAM" id="SignalP"/>
    </source>
</evidence>
<name>A0A9J7ECW3_SPOLT</name>
<proteinExistence type="predicted"/>
<evidence type="ECO:0000256" key="1">
    <source>
        <dbReference type="SAM" id="MobiDB-lite"/>
    </source>
</evidence>
<dbReference type="KEGG" id="sliu:111356266"/>